<reference evidence="3 4" key="1">
    <citation type="submission" date="2024-07" db="EMBL/GenBank/DDBJ databases">
        <title>Section-level genome sequencing and comparative genomics of Aspergillus sections Usti and Cavernicolus.</title>
        <authorList>
            <consortium name="Lawrence Berkeley National Laboratory"/>
            <person name="Nybo J.L."/>
            <person name="Vesth T.C."/>
            <person name="Theobald S."/>
            <person name="Frisvad J.C."/>
            <person name="Larsen T.O."/>
            <person name="Kjaerboelling I."/>
            <person name="Rothschild-Mancinelli K."/>
            <person name="Lyhne E.K."/>
            <person name="Kogle M.E."/>
            <person name="Barry K."/>
            <person name="Clum A."/>
            <person name="Na H."/>
            <person name="Ledsgaard L."/>
            <person name="Lin J."/>
            <person name="Lipzen A."/>
            <person name="Kuo A."/>
            <person name="Riley R."/>
            <person name="Mondo S."/>
            <person name="Labutti K."/>
            <person name="Haridas S."/>
            <person name="Pangalinan J."/>
            <person name="Salamov A.A."/>
            <person name="Simmons B.A."/>
            <person name="Magnuson J.K."/>
            <person name="Chen J."/>
            <person name="Drula E."/>
            <person name="Henrissat B."/>
            <person name="Wiebenga A."/>
            <person name="Lubbers R.J."/>
            <person name="Gomes A.C."/>
            <person name="Makela M.R."/>
            <person name="Stajich J."/>
            <person name="Grigoriev I.V."/>
            <person name="Mortensen U.H."/>
            <person name="De Vries R.P."/>
            <person name="Baker S.E."/>
            <person name="Andersen M.R."/>
        </authorList>
    </citation>
    <scope>NUCLEOTIDE SEQUENCE [LARGE SCALE GENOMIC DNA]</scope>
    <source>
        <strain evidence="3 4">CBS 123904</strain>
    </source>
</reference>
<organism evidence="3 4">
    <name type="scientific">Aspergillus pseudoustus</name>
    <dbReference type="NCBI Taxonomy" id="1810923"/>
    <lineage>
        <taxon>Eukaryota</taxon>
        <taxon>Fungi</taxon>
        <taxon>Dikarya</taxon>
        <taxon>Ascomycota</taxon>
        <taxon>Pezizomycotina</taxon>
        <taxon>Eurotiomycetes</taxon>
        <taxon>Eurotiomycetidae</taxon>
        <taxon>Eurotiales</taxon>
        <taxon>Aspergillaceae</taxon>
        <taxon>Aspergillus</taxon>
        <taxon>Aspergillus subgen. Nidulantes</taxon>
    </lineage>
</organism>
<comment type="caution">
    <text evidence="3">The sequence shown here is derived from an EMBL/GenBank/DDBJ whole genome shotgun (WGS) entry which is preliminary data.</text>
</comment>
<name>A0ABR4IK42_9EURO</name>
<proteinExistence type="predicted"/>
<feature type="signal peptide" evidence="2">
    <location>
        <begin position="1"/>
        <end position="23"/>
    </location>
</feature>
<feature type="compositionally biased region" description="Polar residues" evidence="1">
    <location>
        <begin position="431"/>
        <end position="441"/>
    </location>
</feature>
<evidence type="ECO:0000256" key="2">
    <source>
        <dbReference type="SAM" id="SignalP"/>
    </source>
</evidence>
<feature type="chain" id="PRO_5045678789" evidence="2">
    <location>
        <begin position="24"/>
        <end position="470"/>
    </location>
</feature>
<evidence type="ECO:0000313" key="3">
    <source>
        <dbReference type="EMBL" id="KAL2828123.1"/>
    </source>
</evidence>
<evidence type="ECO:0000313" key="4">
    <source>
        <dbReference type="Proteomes" id="UP001610446"/>
    </source>
</evidence>
<sequence length="470" mass="51010">MGRFDITLAAALSIWNLPLGTKAAECETTSENDAETGEKILRVSSQEQLDVIGDDCTTLVGHILIESDYTGDFVLNGVSEVKGNISAPLGGYGDKLGAFELLDLTTIDAIFLPKVVTVRLPSLEHAGSIYLEQSDVGEADLGSLTDAGHIQVVGDWTSINLGSLQRATQIDVSGTYTWDVPENEEPVNIKIDLPALESANYVGVSGLFESLSLPQLTTIGEQETGIDYPIKTWDDGRPFQYVTGRPGLRISSANHLPIEVPELDFLNGGLQVYGNVTTFRLPSLGKSDVDIEFNTDTHVEIFSTIESTGYLWLWGNVGSIELPNIEHVDSISIAYGDRLPCNETLVKLWSWTGPHDYSQYKCFEVDPEFLDDDDDDDDDENADDNNEDDDTDTTNNNDDVHEDTNTNTDTNTDSQDTTPSNDSPSSDEQDTSNNSTGSAGNDSFDGSGGRIVTHTGVAMLVAAVVSFCFY</sequence>
<protein>
    <submittedName>
        <fullName evidence="3">Uncharacterized protein</fullName>
    </submittedName>
</protein>
<feature type="compositionally biased region" description="Acidic residues" evidence="1">
    <location>
        <begin position="368"/>
        <end position="392"/>
    </location>
</feature>
<keyword evidence="2" id="KW-0732">Signal</keyword>
<dbReference type="EMBL" id="JBFXLU010000373">
    <property type="protein sequence ID" value="KAL2828123.1"/>
    <property type="molecule type" value="Genomic_DNA"/>
</dbReference>
<keyword evidence="4" id="KW-1185">Reference proteome</keyword>
<evidence type="ECO:0000256" key="1">
    <source>
        <dbReference type="SAM" id="MobiDB-lite"/>
    </source>
</evidence>
<accession>A0ABR4IK42</accession>
<gene>
    <name evidence="3" type="ORF">BJY01DRAFT_228638</name>
</gene>
<feature type="region of interest" description="Disordered" evidence="1">
    <location>
        <begin position="368"/>
        <end position="445"/>
    </location>
</feature>
<dbReference type="Proteomes" id="UP001610446">
    <property type="component" value="Unassembled WGS sequence"/>
</dbReference>
<feature type="compositionally biased region" description="Low complexity" evidence="1">
    <location>
        <begin position="405"/>
        <end position="424"/>
    </location>
</feature>